<dbReference type="Proteomes" id="UP000553343">
    <property type="component" value="Unassembled WGS sequence"/>
</dbReference>
<dbReference type="InterPro" id="IPR027417">
    <property type="entry name" value="P-loop_NTPase"/>
</dbReference>
<gene>
    <name evidence="1" type="ORF">HXW94_01295</name>
</gene>
<organism evidence="1 2">
    <name type="scientific">Desulfobacter latus</name>
    <dbReference type="NCBI Taxonomy" id="2292"/>
    <lineage>
        <taxon>Bacteria</taxon>
        <taxon>Pseudomonadati</taxon>
        <taxon>Thermodesulfobacteriota</taxon>
        <taxon>Desulfobacteria</taxon>
        <taxon>Desulfobacterales</taxon>
        <taxon>Desulfobacteraceae</taxon>
        <taxon>Desulfobacter</taxon>
    </lineage>
</organism>
<proteinExistence type="predicted"/>
<dbReference type="EMBL" id="JACADJ010000003">
    <property type="protein sequence ID" value="NWH03641.1"/>
    <property type="molecule type" value="Genomic_DNA"/>
</dbReference>
<evidence type="ECO:0000313" key="2">
    <source>
        <dbReference type="Proteomes" id="UP000553343"/>
    </source>
</evidence>
<name>A0A850SY58_9BACT</name>
<comment type="caution">
    <text evidence="1">The sequence shown here is derived from an EMBL/GenBank/DDBJ whole genome shotgun (WGS) entry which is preliminary data.</text>
</comment>
<protein>
    <recommendedName>
        <fullName evidence="3">AAA domain-containing protein</fullName>
    </recommendedName>
</protein>
<evidence type="ECO:0008006" key="3">
    <source>
        <dbReference type="Google" id="ProtNLM"/>
    </source>
</evidence>
<dbReference type="Gene3D" id="3.40.50.300">
    <property type="entry name" value="P-loop containing nucleotide triphosphate hydrolases"/>
    <property type="match status" value="1"/>
</dbReference>
<dbReference type="RefSeq" id="WP_178365097.1">
    <property type="nucleotide sequence ID" value="NZ_JACADJ010000003.1"/>
</dbReference>
<keyword evidence="2" id="KW-1185">Reference proteome</keyword>
<dbReference type="SUPFAM" id="SSF52540">
    <property type="entry name" value="P-loop containing nucleoside triphosphate hydrolases"/>
    <property type="match status" value="1"/>
</dbReference>
<sequence>MIIREITEELLESAKEYPVVTILGPRQSGKTSLVKMTYPDKPYFSMKIRISGWRPNKTPGVF</sequence>
<reference evidence="1 2" key="1">
    <citation type="submission" date="2020-06" db="EMBL/GenBank/DDBJ databases">
        <title>High-quality draft genome of sulfate reducer Desulfobacter latus type strain AcrS2 isolated from marine sediment.</title>
        <authorList>
            <person name="Hoppe M."/>
            <person name="Larsen C.K."/>
            <person name="Marshall I.P.G."/>
            <person name="Schramm A."/>
            <person name="Marietou A.G."/>
        </authorList>
    </citation>
    <scope>NUCLEOTIDE SEQUENCE [LARGE SCALE GENOMIC DNA]</scope>
    <source>
        <strain evidence="1 2">AcRS2</strain>
    </source>
</reference>
<dbReference type="AlphaFoldDB" id="A0A850SY58"/>
<evidence type="ECO:0000313" key="1">
    <source>
        <dbReference type="EMBL" id="NWH03641.1"/>
    </source>
</evidence>
<accession>A0A850SY58</accession>